<feature type="chain" id="PRO_5021727248" description="PEP-CTERM protein-sorting domain-containing protein" evidence="1">
    <location>
        <begin position="25"/>
        <end position="306"/>
    </location>
</feature>
<protein>
    <recommendedName>
        <fullName evidence="4">PEP-CTERM protein-sorting domain-containing protein</fullName>
    </recommendedName>
</protein>
<name>A0A518KCI5_9BACT</name>
<evidence type="ECO:0000313" key="2">
    <source>
        <dbReference type="EMBL" id="QDV75504.1"/>
    </source>
</evidence>
<dbReference type="KEGG" id="bmei:Spa11_37220"/>
<sequence precursor="true">MKRCLLFATAALGCGMLFSGAAQGAELFRDEMASGAGWGVNANNADSAATFGYDYSADGIPEAPNSRGGDTATSGVKLEANISTGTLSVFTLYPTGQNFTGAYQLRFDVWTNYDVNERVNGASAGTTEFIGGGIGYNGTNADVGSGAQILATNEGGSASDWRAFADTTFLAATEMTAGTRNGEDAYYADFLTGVAPPASQSQVAFPPGIAGTPGFQWVTFEVTTDGSVADIWIEKPSGDRLQIVTIDEPFSSDGNISLVYADFFTSVTSRPDLTFGVIDNVEVSQIPEPTAIALCLLGAGVMLRRR</sequence>
<evidence type="ECO:0008006" key="4">
    <source>
        <dbReference type="Google" id="ProtNLM"/>
    </source>
</evidence>
<dbReference type="EMBL" id="CP036349">
    <property type="protein sequence ID" value="QDV75504.1"/>
    <property type="molecule type" value="Genomic_DNA"/>
</dbReference>
<keyword evidence="1" id="KW-0732">Signal</keyword>
<accession>A0A518KCI5</accession>
<organism evidence="2 3">
    <name type="scientific">Botrimarina mediterranea</name>
    <dbReference type="NCBI Taxonomy" id="2528022"/>
    <lineage>
        <taxon>Bacteria</taxon>
        <taxon>Pseudomonadati</taxon>
        <taxon>Planctomycetota</taxon>
        <taxon>Planctomycetia</taxon>
        <taxon>Pirellulales</taxon>
        <taxon>Lacipirellulaceae</taxon>
        <taxon>Botrimarina</taxon>
    </lineage>
</organism>
<feature type="signal peptide" evidence="1">
    <location>
        <begin position="1"/>
        <end position="24"/>
    </location>
</feature>
<dbReference type="Proteomes" id="UP000316426">
    <property type="component" value="Chromosome"/>
</dbReference>
<reference evidence="2 3" key="1">
    <citation type="submission" date="2019-02" db="EMBL/GenBank/DDBJ databases">
        <title>Deep-cultivation of Planctomycetes and their phenomic and genomic characterization uncovers novel biology.</title>
        <authorList>
            <person name="Wiegand S."/>
            <person name="Jogler M."/>
            <person name="Boedeker C."/>
            <person name="Pinto D."/>
            <person name="Vollmers J."/>
            <person name="Rivas-Marin E."/>
            <person name="Kohn T."/>
            <person name="Peeters S.H."/>
            <person name="Heuer A."/>
            <person name="Rast P."/>
            <person name="Oberbeckmann S."/>
            <person name="Bunk B."/>
            <person name="Jeske O."/>
            <person name="Meyerdierks A."/>
            <person name="Storesund J.E."/>
            <person name="Kallscheuer N."/>
            <person name="Luecker S."/>
            <person name="Lage O.M."/>
            <person name="Pohl T."/>
            <person name="Merkel B.J."/>
            <person name="Hornburger P."/>
            <person name="Mueller R.-W."/>
            <person name="Bruemmer F."/>
            <person name="Labrenz M."/>
            <person name="Spormann A.M."/>
            <person name="Op den Camp H."/>
            <person name="Overmann J."/>
            <person name="Amann R."/>
            <person name="Jetten M.S.M."/>
            <person name="Mascher T."/>
            <person name="Medema M.H."/>
            <person name="Devos D.P."/>
            <person name="Kaster A.-K."/>
            <person name="Ovreas L."/>
            <person name="Rohde M."/>
            <person name="Galperin M.Y."/>
            <person name="Jogler C."/>
        </authorList>
    </citation>
    <scope>NUCLEOTIDE SEQUENCE [LARGE SCALE GENOMIC DNA]</scope>
    <source>
        <strain evidence="2 3">Spa11</strain>
    </source>
</reference>
<gene>
    <name evidence="2" type="ORF">Spa11_37220</name>
</gene>
<proteinExistence type="predicted"/>
<evidence type="ECO:0000313" key="3">
    <source>
        <dbReference type="Proteomes" id="UP000316426"/>
    </source>
</evidence>
<evidence type="ECO:0000256" key="1">
    <source>
        <dbReference type="SAM" id="SignalP"/>
    </source>
</evidence>
<dbReference type="AlphaFoldDB" id="A0A518KCI5"/>
<keyword evidence="3" id="KW-1185">Reference proteome</keyword>